<feature type="compositionally biased region" description="Low complexity" evidence="1">
    <location>
        <begin position="58"/>
        <end position="77"/>
    </location>
</feature>
<reference evidence="2 3" key="1">
    <citation type="journal article" date="2001" name="Nature">
        <title>Initial sequencing and analysis of the human genome.</title>
        <authorList>
            <consortium name="International Human Genome Sequencing Consortium"/>
            <person name="Lander E.S."/>
            <person name="Linton L.M."/>
            <person name="Birren B."/>
            <person name="Nusbaum C."/>
            <person name="Zody M.C."/>
            <person name="Baldwin J."/>
            <person name="Devon K."/>
            <person name="Dewar K."/>
            <person name="Doyle M."/>
            <person name="FitzHugh W."/>
            <person name="Funke R."/>
            <person name="Gage D."/>
            <person name="Harris K."/>
            <person name="Heaford A."/>
            <person name="Howland J."/>
            <person name="Kann L."/>
            <person name="Lehoczky J."/>
            <person name="LeVine R."/>
            <person name="McEwan P."/>
            <person name="McKernan K."/>
            <person name="Meldrim J."/>
            <person name="Mesirov J.P."/>
            <person name="Miranda C."/>
            <person name="Morris W."/>
            <person name="Naylor J."/>
            <person name="Raymond C."/>
            <person name="Rosetti M."/>
            <person name="Santos R."/>
            <person name="Sheridan A."/>
            <person name="Sougnez C."/>
            <person name="Stange-Thomann N."/>
            <person name="Stojanovic N."/>
            <person name="Subramanian A."/>
            <person name="Wyman D."/>
            <person name="Rogers J."/>
            <person name="Sulston J."/>
            <person name="Ainscough R."/>
            <person name="Beck S."/>
            <person name="Bentley D."/>
            <person name="Burton J."/>
            <person name="Clee C."/>
            <person name="Carter N."/>
            <person name="Coulson A."/>
            <person name="Deadman R."/>
            <person name="Deloukas P."/>
            <person name="Dunham A."/>
            <person name="Dunham I."/>
            <person name="Durbin R."/>
            <person name="French L."/>
            <person name="Grafham D."/>
            <person name="Gregory S."/>
            <person name="Hubbard T."/>
            <person name="Humphray S."/>
            <person name="Hunt A."/>
            <person name="Jones M."/>
            <person name="Lloyd C."/>
            <person name="McMurray A."/>
            <person name="Matthews L."/>
            <person name="Mercer S."/>
            <person name="Milne S."/>
            <person name="Mullikin J.C."/>
            <person name="Mungall A."/>
            <person name="Plumb R."/>
            <person name="Ross M."/>
            <person name="Shownkeen R."/>
            <person name="Sims S."/>
            <person name="Waterston R.H."/>
            <person name="Wilson R.K."/>
            <person name="Hillier L.W."/>
            <person name="McPherson J.D."/>
            <person name="Marra M.A."/>
            <person name="Mardis E.R."/>
            <person name="Fulton L.A."/>
            <person name="Chinwalla A.T."/>
            <person name="Pepin K.H."/>
            <person name="Gish W.R."/>
            <person name="Chissoe S.L."/>
            <person name="Wendl M.C."/>
            <person name="Delehaunty K.D."/>
            <person name="Miner T.L."/>
            <person name="Delehaunty A."/>
            <person name="Kramer J.B."/>
            <person name="Cook L.L."/>
            <person name="Fulton R.S."/>
            <person name="Johnson D.L."/>
            <person name="Minx P.J."/>
            <person name="Clifton S.W."/>
            <person name="Hawkins T."/>
            <person name="Branscomb E."/>
            <person name="Predki P."/>
            <person name="Richardson P."/>
            <person name="Wenning S."/>
            <person name="Slezak T."/>
            <person name="Doggett N."/>
            <person name="Cheng J.F."/>
            <person name="Olsen A."/>
            <person name="Lucas S."/>
            <person name="Elkin C."/>
            <person name="Uberbacher E."/>
            <person name="Frazier M."/>
            <person name="Gibbs R.A."/>
            <person name="Muzny D.M."/>
            <person name="Scherer S.E."/>
            <person name="Bouck J.B."/>
            <person name="Sodergren E.J."/>
            <person name="Worley K.C."/>
            <person name="Rives C.M."/>
            <person name="Gorrell J.H."/>
            <person name="Metzker M.L."/>
            <person name="Naylor S.L."/>
            <person name="Kucherlapati R.S."/>
            <person name="Nelson D.L."/>
            <person name="Weinstock G.M."/>
            <person name="Sakaki Y."/>
            <person name="Fujiyama A."/>
            <person name="Hattori M."/>
            <person name="Yada T."/>
            <person name="Toyoda A."/>
            <person name="Itoh T."/>
            <person name="Kawagoe C."/>
            <person name="Watanabe H."/>
            <person name="Totoki Y."/>
            <person name="Taylor T."/>
            <person name="Weissenbach J."/>
            <person name="Heilig R."/>
            <person name="Saurin W."/>
            <person name="Artiguenave F."/>
            <person name="Brottier P."/>
            <person name="Bruls T."/>
            <person name="Pelletier E."/>
            <person name="Robert C."/>
            <person name="Wincker P."/>
            <person name="Smith D.R."/>
            <person name="Doucette-Stamm L."/>
            <person name="Rubenfield M."/>
            <person name="Weinstock K."/>
            <person name="Lee H.M."/>
            <person name="Dubois J."/>
            <person name="Rosenthal A."/>
            <person name="Platzer M."/>
            <person name="Nyakatura G."/>
            <person name="Taudien S."/>
            <person name="Rump A."/>
            <person name="Yang H."/>
            <person name="Yu J."/>
            <person name="Wang J."/>
            <person name="Huang G."/>
            <person name="Gu J."/>
            <person name="Hood L."/>
            <person name="Rowen L."/>
            <person name="Madan A."/>
            <person name="Qin S."/>
            <person name="Davis R.W."/>
            <person name="Federspiel N.A."/>
            <person name="Abola A.P."/>
            <person name="Proctor M.J."/>
            <person name="Myers R.M."/>
            <person name="Schmutz J."/>
            <person name="Dickson M."/>
            <person name="Grimwood J."/>
            <person name="Cox D.R."/>
            <person name="Olson M.V."/>
            <person name="Kaul R."/>
            <person name="Raymond C."/>
            <person name="Shimizu N."/>
            <person name="Kawasaki K."/>
            <person name="Minoshima S."/>
            <person name="Evans G.A."/>
            <person name="Athanasiou M."/>
            <person name="Schultz R."/>
            <person name="Roe B.A."/>
            <person name="Chen F."/>
            <person name="Pan H."/>
            <person name="Ramser J."/>
            <person name="Lehrach H."/>
            <person name="Reinhardt R."/>
            <person name="McCombie W.R."/>
            <person name="de la Bastide M."/>
            <person name="Dedhia N."/>
            <person name="Blocker H."/>
            <person name="Hornischer K."/>
            <person name="Nordsiek G."/>
            <person name="Agarwala R."/>
            <person name="Aravind L."/>
            <person name="Bailey J.A."/>
            <person name="Bateman A."/>
            <person name="Batzoglou S."/>
            <person name="Birney E."/>
            <person name="Bork P."/>
            <person name="Brown D.G."/>
            <person name="Burge C.B."/>
            <person name="Cerutti L."/>
            <person name="Chen H.C."/>
            <person name="Church D."/>
            <person name="Clamp M."/>
            <person name="Copley R.R."/>
            <person name="Doerks T."/>
            <person name="Eddy S.R."/>
            <person name="Eichler E.E."/>
            <person name="Furey T.S."/>
            <person name="Galagan J."/>
            <person name="Gilbert J.G."/>
            <person name="Harmon C."/>
            <person name="Hayashizaki Y."/>
            <person name="Haussler D."/>
            <person name="Hermjakob H."/>
            <person name="Hokamp K."/>
            <person name="Jang W."/>
            <person name="Johnson L.S."/>
            <person name="Jones T.A."/>
            <person name="Kasif S."/>
            <person name="Kaspryzk A."/>
            <person name="Kennedy S."/>
            <person name="Kent W.J."/>
            <person name="Kitts P."/>
            <person name="Koonin E.V."/>
            <person name="Korf I."/>
            <person name="Kulp D."/>
            <person name="Lancet D."/>
            <person name="Lowe T.M."/>
            <person name="McLysaght A."/>
            <person name="Mikkelsen T."/>
            <person name="Moran J.V."/>
            <person name="Mulder N."/>
            <person name="Pollara V.J."/>
            <person name="Ponting C.P."/>
            <person name="Schuler G."/>
            <person name="Schultz J."/>
            <person name="Slater G."/>
            <person name="Smit A.F."/>
            <person name="Stupka E."/>
            <person name="Szustakowski J."/>
            <person name="Thierry-Mieg D."/>
            <person name="Thierry-Mieg J."/>
            <person name="Wagner L."/>
            <person name="Wallis J."/>
            <person name="Wheeler R."/>
            <person name="Williams A."/>
            <person name="Wolf Y.I."/>
            <person name="Wolfe K.H."/>
            <person name="Yang S.P."/>
            <person name="Yeh R.F."/>
            <person name="Collins F."/>
            <person name="Guyer M.S."/>
            <person name="Peterson J."/>
            <person name="Felsenfeld A."/>
            <person name="Wetterstrand K.A."/>
            <person name="Patrinos A."/>
            <person name="Morgan M.J."/>
            <person name="de Jong P."/>
            <person name="Catanese J.J."/>
            <person name="Osoegawa K."/>
            <person name="Shizuya H."/>
            <person name="Choi S."/>
            <person name="Chen Y.J."/>
        </authorList>
    </citation>
    <scope>NUCLEOTIDE SEQUENCE [LARGE SCALE GENOMIC DNA]</scope>
</reference>
<reference evidence="2 3" key="3">
    <citation type="journal article" date="2004" name="Nature">
        <title>The sequence and analysis of duplication-rich human chromosome 16.</title>
        <authorList>
            <person name="Martin J."/>
            <person name="Han C."/>
            <person name="Gordon L.A."/>
            <person name="Terry A."/>
            <person name="Prabhakar S."/>
            <person name="She X."/>
            <person name="Xie G."/>
            <person name="Hellsten U."/>
            <person name="Chan Y.M."/>
            <person name="Altherr M."/>
            <person name="Couronne O."/>
            <person name="Aerts A."/>
            <person name="Bajorek E."/>
            <person name="Black S."/>
            <person name="Blumer H."/>
            <person name="Branscomb E."/>
            <person name="Brown N.C."/>
            <person name="Bruno W.J."/>
            <person name="Buckingham J.M."/>
            <person name="Callen D.F."/>
            <person name="Campbell C.S."/>
            <person name="Campbell M.L."/>
            <person name="Campbell E.W."/>
            <person name="Caoile C."/>
            <person name="Challacombe J.F."/>
            <person name="Chasteen L.A."/>
            <person name="Chertkov O."/>
            <person name="Chi H.C."/>
            <person name="Christensen M."/>
            <person name="Clark L.M."/>
            <person name="Cohn J.D."/>
            <person name="Denys M."/>
            <person name="Detter J.C."/>
            <person name="Dickson M."/>
            <person name="Dimitrijevic-Bussod M."/>
            <person name="Escobar J."/>
            <person name="Fawcett J.J."/>
            <person name="Flowers D."/>
            <person name="Fotopulos D."/>
            <person name="Glavina T."/>
            <person name="Gomez M."/>
            <person name="Gonzales E."/>
            <person name="Goodstein D."/>
            <person name="Goodwin L.A."/>
            <person name="Grady D.L."/>
            <person name="Grigoriev I."/>
            <person name="Groza M."/>
            <person name="Hammon N."/>
            <person name="Hawkins T."/>
            <person name="Haydu L."/>
            <person name="Hildebrand C.E."/>
            <person name="Huang W."/>
            <person name="Israni S."/>
            <person name="Jett J."/>
            <person name="Jewett P.B."/>
            <person name="Kadner K."/>
            <person name="Kimball H."/>
            <person name="Kobayashi A."/>
            <person name="Krawczyk M.C."/>
            <person name="Leyba T."/>
            <person name="Longmire J.L."/>
            <person name="Lopez F."/>
            <person name="Lou Y."/>
            <person name="Lowry S."/>
            <person name="Ludeman T."/>
            <person name="Manohar C.F."/>
            <person name="Mark G.A."/>
            <person name="McMurray K.L."/>
            <person name="Meincke L.J."/>
            <person name="Morgan J."/>
            <person name="Moyzis R.K."/>
            <person name="Mundt M.O."/>
            <person name="Munk A.C."/>
            <person name="Nandkeshwar R.D."/>
            <person name="Pitluck S."/>
            <person name="Pollard M."/>
            <person name="Predki P."/>
            <person name="Parson-Quintana B."/>
            <person name="Ramirez L."/>
            <person name="Rash S."/>
            <person name="Retterer J."/>
            <person name="Ricke D.O."/>
            <person name="Robinson D.L."/>
            <person name="Rodriguez A."/>
            <person name="Salamov A."/>
            <person name="Saunders E.H."/>
            <person name="Scott D."/>
            <person name="Shough T."/>
            <person name="Stallings R.L."/>
            <person name="Stalvey M."/>
            <person name="Sutherland R.D."/>
            <person name="Tapia R."/>
            <person name="Tesmer J.G."/>
            <person name="Thayer N."/>
            <person name="Thompson L.S."/>
            <person name="Tice H."/>
            <person name="Torney D.C."/>
            <person name="Tran-Gyamfi M."/>
            <person name="Tsai M."/>
            <person name="Ulanovsky L.E."/>
            <person name="Ustaszewska A."/>
            <person name="Vo N."/>
            <person name="White P.S."/>
            <person name="Williams A.L."/>
            <person name="Wills P.L."/>
            <person name="Wu J.R."/>
            <person name="Wu K."/>
            <person name="Yang J."/>
            <person name="Dejong P."/>
            <person name="Bruce D."/>
            <person name="Doggett N.A."/>
            <person name="Deaven L."/>
            <person name="Schmutz J."/>
            <person name="Grimwood J."/>
            <person name="Richardson P."/>
            <person name="Rokhsar D.S."/>
            <person name="Eichler E.E."/>
            <person name="Gilna P."/>
            <person name="Lucas S.M."/>
            <person name="Myers R.M."/>
            <person name="Rubin E.M."/>
            <person name="Pennacchio L.A."/>
        </authorList>
    </citation>
    <scope>NUCLEOTIDE SEQUENCE [LARGE SCALE GENOMIC DNA]</scope>
</reference>
<gene>
    <name evidence="2" type="primary">CHTF18</name>
</gene>
<name>A0ABJ7H8T1_HUMAN</name>
<reference evidence="2" key="5">
    <citation type="submission" date="2025-09" db="UniProtKB">
        <authorList>
            <consortium name="Ensembl"/>
        </authorList>
    </citation>
    <scope>IDENTIFICATION</scope>
</reference>
<reference evidence="2 3" key="2">
    <citation type="journal article" date="2004" name="Nature">
        <title>Finishing the euchromatic sequence of the human genome.</title>
        <authorList>
            <consortium name="International Human Genome Sequencing Consortium"/>
        </authorList>
    </citation>
    <scope>NUCLEOTIDE SEQUENCE [LARGE SCALE GENOMIC DNA]</scope>
</reference>
<proteinExistence type="evidence at protein level"/>
<dbReference type="GeneTree" id="ENSGT00550000075029"/>
<protein>
    <submittedName>
        <fullName evidence="2">Chromosome transmission fidelity factor 18</fullName>
    </submittedName>
</protein>
<dbReference type="Proteomes" id="UP000005640">
    <property type="component" value="Chromosome 16"/>
</dbReference>
<dbReference type="EMBL" id="AL031033">
    <property type="status" value="NOT_ANNOTATED_CDS"/>
    <property type="molecule type" value="Genomic_DNA"/>
</dbReference>
<accession>A0ABJ7H8T1</accession>
<keyword evidence="3" id="KW-1185">Reference proteome</keyword>
<keyword evidence="4 5" id="KW-1267">Proteomics identification</keyword>
<dbReference type="Ensembl" id="ENST00000464728.6">
    <property type="protein sequence ID" value="ENSP00000521021.1"/>
    <property type="gene ID" value="ENSG00000127586.17"/>
</dbReference>
<evidence type="ECO:0007829" key="5">
    <source>
        <dbReference type="ProteomicsDB" id="A0ABJ7H8T1"/>
    </source>
</evidence>
<evidence type="ECO:0000256" key="1">
    <source>
        <dbReference type="SAM" id="MobiDB-lite"/>
    </source>
</evidence>
<reference evidence="2" key="4">
    <citation type="submission" date="2025-08" db="UniProtKB">
        <authorList>
            <consortium name="Ensembl"/>
        </authorList>
    </citation>
    <scope>IDENTIFICATION</scope>
</reference>
<dbReference type="Ensembl" id="ENST00000464728.6">
    <property type="protein sequence ID" value="ENSP00000521021.1"/>
    <property type="gene ID" value="ENSG00000127586.18"/>
</dbReference>
<organism evidence="2 3">
    <name type="scientific">Homo sapiens</name>
    <name type="common">Human</name>
    <dbReference type="NCBI Taxonomy" id="9606"/>
    <lineage>
        <taxon>Eukaryota</taxon>
        <taxon>Metazoa</taxon>
        <taxon>Chordata</taxon>
        <taxon>Craniata</taxon>
        <taxon>Vertebrata</taxon>
        <taxon>Euteleostomi</taxon>
        <taxon>Mammalia</taxon>
        <taxon>Eutheria</taxon>
        <taxon>Euarchontoglires</taxon>
        <taxon>Primates</taxon>
        <taxon>Haplorrhini</taxon>
        <taxon>Catarrhini</taxon>
        <taxon>Hominidae</taxon>
        <taxon>Homo</taxon>
    </lineage>
</organism>
<feature type="region of interest" description="Disordered" evidence="1">
    <location>
        <begin position="57"/>
        <end position="107"/>
    </location>
</feature>
<dbReference type="HGNC" id="HGNC:18435">
    <property type="gene designation" value="CHTF18"/>
</dbReference>
<dbReference type="OpenTargets" id="ENSG00000127586"/>
<evidence type="ECO:0007829" key="4">
    <source>
        <dbReference type="PeptideAtlas" id="A0ABJ7H8T1"/>
    </source>
</evidence>
<evidence type="ECO:0000313" key="3">
    <source>
        <dbReference type="Proteomes" id="UP000005640"/>
    </source>
</evidence>
<evidence type="ECO:0000313" key="2">
    <source>
        <dbReference type="Ensembl" id="ENSP00000521021.1"/>
    </source>
</evidence>
<sequence length="107" mass="10983">MEDYEQELCGVEDDFHNQFAAELEVLAELEGASTPSPSGVPLFTAGRPPRTFEEALARGDAASSPAPAASVGSSQGGARKRQAAPHLGGLRPRDIHGGRPGLSGAAC</sequence>